<sequence length="655" mass="72526">MSPARDDYRLDLNGLRGLAVALVVAFHLQIKGATGGFIGVDVFFVLSGYLMTQMVWRRLDAGRFSYADYLARRAARIWPALAALVLLLLVAGAAWLPPFDMQRLAEQGVRALAFVSNHYFFAHSGYITHAGDSLWLLHTWSLSVEWQFYLLYPLLLIVITRWAPPARRKTLAVAGVALLLLASLVWHLWLSRRAAESGFFLLPARMWELLAGALVALLARPSAAGRWRPWVSHLGLALVLVGALLIAAARVRTVGAGAWLVLPVLGTAMVLWADADNRVLRHPVLQGLGLWSYSIYLWHWPLIIGLRLTDVPQAYPWASAAAIACASVLLGWASYTFVERPFKHRGAGWLRSVAAPMATMAVAGLVAFAVLATAGLPFRKPGRGESYDGYWASVNSRYFPDACSNYKKPLQEIKPCRIEKHTPARVLVIGDSHAEHFYAWFVAHSPGSVDFYTAAECPPVPNLRRTQPGYHCAEYAAEAWRKAQHEPYDSVVVAARWATIGLAGAPYCHLSASGSCTEPASLSAKQRVVLDELRAAVMATLAQGKTVVLVDSAPESTLRVADRVAREQFWYGQVRLSLPVATLRAQTGWMEPLFEGLGSTPGFHRVSLRGRLCNETSCRVYDEALKRPIYYDESHFDPLWIEQQADLFVPFMKPS</sequence>
<feature type="transmembrane region" description="Helical" evidence="1">
    <location>
        <begin position="349"/>
        <end position="371"/>
    </location>
</feature>
<dbReference type="PANTHER" id="PTHR23028:SF53">
    <property type="entry name" value="ACYL_TRANSF_3 DOMAIN-CONTAINING PROTEIN"/>
    <property type="match status" value="1"/>
</dbReference>
<evidence type="ECO:0000256" key="1">
    <source>
        <dbReference type="SAM" id="Phobius"/>
    </source>
</evidence>
<keyword evidence="1" id="KW-1133">Transmembrane helix</keyword>
<evidence type="ECO:0000313" key="4">
    <source>
        <dbReference type="EMBL" id="WOB07274.1"/>
    </source>
</evidence>
<proteinExistence type="predicted"/>
<dbReference type="InterPro" id="IPR043968">
    <property type="entry name" value="SGNH"/>
</dbReference>
<organism evidence="4 5">
    <name type="scientific">Piscinibacter gummiphilus</name>
    <dbReference type="NCBI Taxonomy" id="946333"/>
    <lineage>
        <taxon>Bacteria</taxon>
        <taxon>Pseudomonadati</taxon>
        <taxon>Pseudomonadota</taxon>
        <taxon>Betaproteobacteria</taxon>
        <taxon>Burkholderiales</taxon>
        <taxon>Sphaerotilaceae</taxon>
        <taxon>Piscinibacter</taxon>
    </lineage>
</organism>
<feature type="transmembrane region" description="Helical" evidence="1">
    <location>
        <begin position="77"/>
        <end position="96"/>
    </location>
</feature>
<reference evidence="4 5" key="1">
    <citation type="submission" date="2023-10" db="EMBL/GenBank/DDBJ databases">
        <title>Bacteria for the degradation of biodegradable plastic PBAT(Polybutylene adipate terephthalate).</title>
        <authorList>
            <person name="Weon H.-Y."/>
            <person name="Yeon J."/>
        </authorList>
    </citation>
    <scope>NUCLEOTIDE SEQUENCE [LARGE SCALE GENOMIC DNA]</scope>
    <source>
        <strain evidence="4 5">SBD 7-3</strain>
    </source>
</reference>
<dbReference type="InterPro" id="IPR050879">
    <property type="entry name" value="Acyltransferase_3"/>
</dbReference>
<feature type="transmembrane region" description="Helical" evidence="1">
    <location>
        <begin position="314"/>
        <end position="337"/>
    </location>
</feature>
<keyword evidence="5" id="KW-1185">Reference proteome</keyword>
<feature type="transmembrane region" description="Helical" evidence="1">
    <location>
        <begin position="201"/>
        <end position="219"/>
    </location>
</feature>
<feature type="domain" description="SGNH" evidence="3">
    <location>
        <begin position="412"/>
        <end position="636"/>
    </location>
</feature>
<name>A0ABZ0CXR7_9BURK</name>
<feature type="transmembrane region" description="Helical" evidence="1">
    <location>
        <begin position="12"/>
        <end position="30"/>
    </location>
</feature>
<evidence type="ECO:0000259" key="2">
    <source>
        <dbReference type="Pfam" id="PF01757"/>
    </source>
</evidence>
<dbReference type="InterPro" id="IPR002656">
    <property type="entry name" value="Acyl_transf_3_dom"/>
</dbReference>
<dbReference type="Proteomes" id="UP001303946">
    <property type="component" value="Chromosome"/>
</dbReference>
<feature type="transmembrane region" description="Helical" evidence="1">
    <location>
        <begin position="256"/>
        <end position="275"/>
    </location>
</feature>
<dbReference type="Pfam" id="PF19040">
    <property type="entry name" value="SGNH"/>
    <property type="match status" value="1"/>
</dbReference>
<protein>
    <submittedName>
        <fullName evidence="4">Acyltransferase family protein</fullName>
        <ecNumber evidence="4">2.3.1.-</ecNumber>
    </submittedName>
</protein>
<keyword evidence="4" id="KW-0808">Transferase</keyword>
<feature type="transmembrane region" description="Helical" evidence="1">
    <location>
        <begin position="287"/>
        <end position="308"/>
    </location>
</feature>
<feature type="transmembrane region" description="Helical" evidence="1">
    <location>
        <begin position="146"/>
        <end position="163"/>
    </location>
</feature>
<feature type="transmembrane region" description="Helical" evidence="1">
    <location>
        <begin position="231"/>
        <end position="250"/>
    </location>
</feature>
<dbReference type="EMBL" id="CP136336">
    <property type="protein sequence ID" value="WOB07274.1"/>
    <property type="molecule type" value="Genomic_DNA"/>
</dbReference>
<dbReference type="PANTHER" id="PTHR23028">
    <property type="entry name" value="ACETYLTRANSFERASE"/>
    <property type="match status" value="1"/>
</dbReference>
<keyword evidence="4" id="KW-0012">Acyltransferase</keyword>
<feature type="transmembrane region" description="Helical" evidence="1">
    <location>
        <begin position="170"/>
        <end position="189"/>
    </location>
</feature>
<dbReference type="RefSeq" id="WP_316699946.1">
    <property type="nucleotide sequence ID" value="NZ_CP136336.1"/>
</dbReference>
<dbReference type="EC" id="2.3.1.-" evidence="4"/>
<evidence type="ECO:0000313" key="5">
    <source>
        <dbReference type="Proteomes" id="UP001303946"/>
    </source>
</evidence>
<feature type="domain" description="Acyltransferase 3" evidence="2">
    <location>
        <begin position="11"/>
        <end position="334"/>
    </location>
</feature>
<evidence type="ECO:0000259" key="3">
    <source>
        <dbReference type="Pfam" id="PF19040"/>
    </source>
</evidence>
<gene>
    <name evidence="4" type="ORF">RXV79_20430</name>
</gene>
<keyword evidence="1" id="KW-0472">Membrane</keyword>
<accession>A0ABZ0CXR7</accession>
<dbReference type="Pfam" id="PF01757">
    <property type="entry name" value="Acyl_transf_3"/>
    <property type="match status" value="1"/>
</dbReference>
<feature type="transmembrane region" description="Helical" evidence="1">
    <location>
        <begin position="36"/>
        <end position="56"/>
    </location>
</feature>
<keyword evidence="1" id="KW-0812">Transmembrane</keyword>
<dbReference type="GO" id="GO:0016746">
    <property type="term" value="F:acyltransferase activity"/>
    <property type="evidence" value="ECO:0007669"/>
    <property type="project" value="UniProtKB-KW"/>
</dbReference>